<dbReference type="GeneID" id="108824737"/>
<feature type="region of interest" description="Disordered" evidence="1">
    <location>
        <begin position="1"/>
        <end position="38"/>
    </location>
</feature>
<reference evidence="2" key="1">
    <citation type="journal article" date="2019" name="Database">
        <title>The radish genome database (RadishGD): an integrated information resource for radish genomics.</title>
        <authorList>
            <person name="Yu H.J."/>
            <person name="Baek S."/>
            <person name="Lee Y.J."/>
            <person name="Cho A."/>
            <person name="Mun J.H."/>
        </authorList>
    </citation>
    <scope>NUCLEOTIDE SEQUENCE [LARGE SCALE GENOMIC DNA]</scope>
    <source>
        <strain evidence="2">cv. WK10039</strain>
    </source>
</reference>
<reference evidence="3" key="2">
    <citation type="submission" date="2025-08" db="UniProtKB">
        <authorList>
            <consortium name="RefSeq"/>
        </authorList>
    </citation>
    <scope>IDENTIFICATION</scope>
    <source>
        <tissue evidence="3">Leaf</tissue>
    </source>
</reference>
<dbReference type="AlphaFoldDB" id="A0A9W3CGU0"/>
<dbReference type="InterPro" id="IPR045881">
    <property type="entry name" value="MNM1-like"/>
</dbReference>
<proteinExistence type="predicted"/>
<dbReference type="OrthoDB" id="1919336at2759"/>
<dbReference type="PANTHER" id="PTHR34682">
    <property type="entry name" value="AT HOOK MOTIF-CONTAINING PROTEIN"/>
    <property type="match status" value="1"/>
</dbReference>
<gene>
    <name evidence="3" type="primary">LOC108824737</name>
</gene>
<protein>
    <submittedName>
        <fullName evidence="3">Uncharacterized protein LOC108824737</fullName>
    </submittedName>
</protein>
<dbReference type="RefSeq" id="XP_056850715.1">
    <property type="nucleotide sequence ID" value="XM_056994735.1"/>
</dbReference>
<dbReference type="PANTHER" id="PTHR34682:SF5">
    <property type="entry name" value="AT HOOK MOTIF-CONTAINING PROTEIN"/>
    <property type="match status" value="1"/>
</dbReference>
<sequence length="295" mass="32263">MGDNPERFDQTNQGSTSSIPPSKRRRGRPPRSDEVQTQPQLNPIDENLIGRMVCGVVEGSFEAGYFLHVKVADTDKHFKGIVFLPGKVTPVTPTTDLFPQAKMYAREVPSLNQRTPSTQNQTDIHPMSDEVGGSETNLSMDTEVKDVGGSSAEDKLTEPEGQTLSLMPQFASDGAPKEDHTVTRSEACGASKRAVTLTVLCYLKIHMLKVQLIMFSDVKASSSSYEFQGFGAEYGYSSDKSTGIYDLHHLSCQSSSSLASHKKEGEILNKKNVKSFTFNKLKLATRNFGSDSVVG</sequence>
<dbReference type="Proteomes" id="UP000504610">
    <property type="component" value="Chromosome 9"/>
</dbReference>
<dbReference type="KEGG" id="rsz:108824737"/>
<name>A0A9W3CGU0_RAPSA</name>
<keyword evidence="2" id="KW-1185">Reference proteome</keyword>
<feature type="region of interest" description="Disordered" evidence="1">
    <location>
        <begin position="113"/>
        <end position="136"/>
    </location>
</feature>
<evidence type="ECO:0000313" key="2">
    <source>
        <dbReference type="Proteomes" id="UP000504610"/>
    </source>
</evidence>
<evidence type="ECO:0000256" key="1">
    <source>
        <dbReference type="SAM" id="MobiDB-lite"/>
    </source>
</evidence>
<accession>A0A9W3CGU0</accession>
<organism evidence="2 3">
    <name type="scientific">Raphanus sativus</name>
    <name type="common">Radish</name>
    <name type="synonym">Raphanus raphanistrum var. sativus</name>
    <dbReference type="NCBI Taxonomy" id="3726"/>
    <lineage>
        <taxon>Eukaryota</taxon>
        <taxon>Viridiplantae</taxon>
        <taxon>Streptophyta</taxon>
        <taxon>Embryophyta</taxon>
        <taxon>Tracheophyta</taxon>
        <taxon>Spermatophyta</taxon>
        <taxon>Magnoliopsida</taxon>
        <taxon>eudicotyledons</taxon>
        <taxon>Gunneridae</taxon>
        <taxon>Pentapetalae</taxon>
        <taxon>rosids</taxon>
        <taxon>malvids</taxon>
        <taxon>Brassicales</taxon>
        <taxon>Brassicaceae</taxon>
        <taxon>Brassiceae</taxon>
        <taxon>Raphanus</taxon>
    </lineage>
</organism>
<feature type="compositionally biased region" description="Polar residues" evidence="1">
    <location>
        <begin position="113"/>
        <end position="123"/>
    </location>
</feature>
<evidence type="ECO:0000313" key="3">
    <source>
        <dbReference type="RefSeq" id="XP_056850715.1"/>
    </source>
</evidence>